<feature type="compositionally biased region" description="Basic and acidic residues" evidence="1">
    <location>
        <begin position="199"/>
        <end position="210"/>
    </location>
</feature>
<feature type="region of interest" description="Disordered" evidence="1">
    <location>
        <begin position="166"/>
        <end position="210"/>
    </location>
</feature>
<dbReference type="InParanoid" id="A0A0C3F0U4"/>
<dbReference type="HOGENOM" id="CLU_912502_0_0_1"/>
<feature type="compositionally biased region" description="Basic and acidic residues" evidence="1">
    <location>
        <begin position="183"/>
        <end position="192"/>
    </location>
</feature>
<dbReference type="Proteomes" id="UP000054166">
    <property type="component" value="Unassembled WGS sequence"/>
</dbReference>
<name>A0A0C3F0U4_PILCF</name>
<feature type="region of interest" description="Disordered" evidence="1">
    <location>
        <begin position="242"/>
        <end position="305"/>
    </location>
</feature>
<evidence type="ECO:0000256" key="1">
    <source>
        <dbReference type="SAM" id="MobiDB-lite"/>
    </source>
</evidence>
<sequence length="305" mass="33463">MGLTRGSRGEALLEHGQATAKLNKSMREWSRRHLSFSNDWANRFRSRSPRPQPATHKVEFPSSKTPLPPFATRTPLPAEQAKQIKQMYASASERRPPTAGVVTSASKRSRTPTSLRTPTRRLSGHHLRPVTPTGAHNTASHPLIMRANSQGAAGFISPGFSGLGPVPRSAKKWARTAHLHQVRGKDDREKNEAGSQDQVHGRDRRNRENDIDVFQSSTSPLKGYPSSPPASVGDALKLIDKKGKRAQMHSSHRIPLLPLPTRHPMDADDSADNDTWVDTDADGSEMDLSSEPEVSQSPRVGLANT</sequence>
<keyword evidence="3" id="KW-1185">Reference proteome</keyword>
<feature type="region of interest" description="Disordered" evidence="1">
    <location>
        <begin position="1"/>
        <end position="138"/>
    </location>
</feature>
<dbReference type="AlphaFoldDB" id="A0A0C3F0U4"/>
<organism evidence="2 3">
    <name type="scientific">Piloderma croceum (strain F 1598)</name>
    <dbReference type="NCBI Taxonomy" id="765440"/>
    <lineage>
        <taxon>Eukaryota</taxon>
        <taxon>Fungi</taxon>
        <taxon>Dikarya</taxon>
        <taxon>Basidiomycota</taxon>
        <taxon>Agaricomycotina</taxon>
        <taxon>Agaricomycetes</taxon>
        <taxon>Agaricomycetidae</taxon>
        <taxon>Atheliales</taxon>
        <taxon>Atheliaceae</taxon>
        <taxon>Piloderma</taxon>
    </lineage>
</organism>
<reference evidence="2 3" key="1">
    <citation type="submission" date="2014-04" db="EMBL/GenBank/DDBJ databases">
        <authorList>
            <consortium name="DOE Joint Genome Institute"/>
            <person name="Kuo A."/>
            <person name="Tarkka M."/>
            <person name="Buscot F."/>
            <person name="Kohler A."/>
            <person name="Nagy L.G."/>
            <person name="Floudas D."/>
            <person name="Copeland A."/>
            <person name="Barry K.W."/>
            <person name="Cichocki N."/>
            <person name="Veneault-Fourrey C."/>
            <person name="LaButti K."/>
            <person name="Lindquist E.A."/>
            <person name="Lipzen A."/>
            <person name="Lundell T."/>
            <person name="Morin E."/>
            <person name="Murat C."/>
            <person name="Sun H."/>
            <person name="Tunlid A."/>
            <person name="Henrissat B."/>
            <person name="Grigoriev I.V."/>
            <person name="Hibbett D.S."/>
            <person name="Martin F."/>
            <person name="Nordberg H.P."/>
            <person name="Cantor M.N."/>
            <person name="Hua S.X."/>
        </authorList>
    </citation>
    <scope>NUCLEOTIDE SEQUENCE [LARGE SCALE GENOMIC DNA]</scope>
    <source>
        <strain evidence="2 3">F 1598</strain>
    </source>
</reference>
<proteinExistence type="predicted"/>
<feature type="compositionally biased region" description="Acidic residues" evidence="1">
    <location>
        <begin position="267"/>
        <end position="290"/>
    </location>
</feature>
<feature type="region of interest" description="Disordered" evidence="1">
    <location>
        <begin position="215"/>
        <end position="234"/>
    </location>
</feature>
<gene>
    <name evidence="2" type="ORF">PILCRDRAFT_11117</name>
</gene>
<dbReference type="EMBL" id="KN833016">
    <property type="protein sequence ID" value="KIM78400.1"/>
    <property type="molecule type" value="Genomic_DNA"/>
</dbReference>
<evidence type="ECO:0000313" key="2">
    <source>
        <dbReference type="EMBL" id="KIM78400.1"/>
    </source>
</evidence>
<accession>A0A0C3F0U4</accession>
<protein>
    <submittedName>
        <fullName evidence="2">Uncharacterized protein</fullName>
    </submittedName>
</protein>
<reference evidence="3" key="2">
    <citation type="submission" date="2015-01" db="EMBL/GenBank/DDBJ databases">
        <title>Evolutionary Origins and Diversification of the Mycorrhizal Mutualists.</title>
        <authorList>
            <consortium name="DOE Joint Genome Institute"/>
            <consortium name="Mycorrhizal Genomics Consortium"/>
            <person name="Kohler A."/>
            <person name="Kuo A."/>
            <person name="Nagy L.G."/>
            <person name="Floudas D."/>
            <person name="Copeland A."/>
            <person name="Barry K.W."/>
            <person name="Cichocki N."/>
            <person name="Veneault-Fourrey C."/>
            <person name="LaButti K."/>
            <person name="Lindquist E.A."/>
            <person name="Lipzen A."/>
            <person name="Lundell T."/>
            <person name="Morin E."/>
            <person name="Murat C."/>
            <person name="Riley R."/>
            <person name="Ohm R."/>
            <person name="Sun H."/>
            <person name="Tunlid A."/>
            <person name="Henrissat B."/>
            <person name="Grigoriev I.V."/>
            <person name="Hibbett D.S."/>
            <person name="Martin F."/>
        </authorList>
    </citation>
    <scope>NUCLEOTIDE SEQUENCE [LARGE SCALE GENOMIC DNA]</scope>
    <source>
        <strain evidence="3">F 1598</strain>
    </source>
</reference>
<feature type="compositionally biased region" description="Basic residues" evidence="1">
    <location>
        <begin position="169"/>
        <end position="182"/>
    </location>
</feature>
<feature type="compositionally biased region" description="Basic residues" evidence="1">
    <location>
        <begin position="242"/>
        <end position="252"/>
    </location>
</feature>
<dbReference type="OrthoDB" id="266334at2759"/>
<evidence type="ECO:0000313" key="3">
    <source>
        <dbReference type="Proteomes" id="UP000054166"/>
    </source>
</evidence>
<feature type="compositionally biased region" description="Polar residues" evidence="1">
    <location>
        <begin position="292"/>
        <end position="305"/>
    </location>
</feature>
<feature type="compositionally biased region" description="Basic residues" evidence="1">
    <location>
        <begin position="118"/>
        <end position="128"/>
    </location>
</feature>